<keyword evidence="3" id="KW-0808">Transferase</keyword>
<dbReference type="Pfam" id="PF02518">
    <property type="entry name" value="HATPase_c"/>
    <property type="match status" value="1"/>
</dbReference>
<dbReference type="PANTHER" id="PTHR43547">
    <property type="entry name" value="TWO-COMPONENT HISTIDINE KINASE"/>
    <property type="match status" value="1"/>
</dbReference>
<dbReference type="OrthoDB" id="9122109at2"/>
<dbReference type="Proteomes" id="UP000242869">
    <property type="component" value="Unassembled WGS sequence"/>
</dbReference>
<keyword evidence="3" id="KW-0418">Kinase</keyword>
<protein>
    <submittedName>
        <fullName evidence="3">Histidine kinase-, DNA gyrase B-, and HSP90-like ATPase</fullName>
    </submittedName>
</protein>
<organism evidence="3 4">
    <name type="scientific">Formivibrio citricus</name>
    <dbReference type="NCBI Taxonomy" id="83765"/>
    <lineage>
        <taxon>Bacteria</taxon>
        <taxon>Pseudomonadati</taxon>
        <taxon>Pseudomonadota</taxon>
        <taxon>Betaproteobacteria</taxon>
        <taxon>Neisseriales</taxon>
        <taxon>Chitinibacteraceae</taxon>
        <taxon>Formivibrio</taxon>
    </lineage>
</organism>
<sequence>MEEKDSLPDMSFFLASSVHDMKNSLSLLSNRMEHFLGELTPDSFPGYEDLSQMLYETKRVNHNLIQLLALYKVGNHLYPFDPQPFLLNDFVHEMEAQCRPLLASRLIELETSCPDDLIWYFDEELVNGVIGQAINNASQYTRDRIRLSAAQVGDMLEIRVEDNGAGYPASMLQAIESEQRGISFGSGSTGLGLYFGRTVAAMHRNKGLHGRLRLENGGCYGGGCCILQLP</sequence>
<dbReference type="PROSITE" id="PS50109">
    <property type="entry name" value="HIS_KIN"/>
    <property type="match status" value="1"/>
</dbReference>
<feature type="domain" description="Histidine kinase" evidence="2">
    <location>
        <begin position="16"/>
        <end position="230"/>
    </location>
</feature>
<dbReference type="GO" id="GO:0000155">
    <property type="term" value="F:phosphorelay sensor kinase activity"/>
    <property type="evidence" value="ECO:0007669"/>
    <property type="project" value="TreeGrafter"/>
</dbReference>
<gene>
    <name evidence="3" type="ORF">SAMN05660284_01801</name>
</gene>
<evidence type="ECO:0000313" key="3">
    <source>
        <dbReference type="EMBL" id="SFN57334.1"/>
    </source>
</evidence>
<dbReference type="PANTHER" id="PTHR43547:SF2">
    <property type="entry name" value="HYBRID SIGNAL TRANSDUCTION HISTIDINE KINASE C"/>
    <property type="match status" value="1"/>
</dbReference>
<keyword evidence="1" id="KW-0597">Phosphoprotein</keyword>
<dbReference type="AlphaFoldDB" id="A0A1I5A4C0"/>
<keyword evidence="4" id="KW-1185">Reference proteome</keyword>
<dbReference type="InterPro" id="IPR003594">
    <property type="entry name" value="HATPase_dom"/>
</dbReference>
<dbReference type="RefSeq" id="WP_091194830.1">
    <property type="nucleotide sequence ID" value="NZ_FOVE01000012.1"/>
</dbReference>
<proteinExistence type="predicted"/>
<evidence type="ECO:0000259" key="2">
    <source>
        <dbReference type="PROSITE" id="PS50109"/>
    </source>
</evidence>
<dbReference type="EMBL" id="FOVE01000012">
    <property type="protein sequence ID" value="SFN57334.1"/>
    <property type="molecule type" value="Genomic_DNA"/>
</dbReference>
<dbReference type="InterPro" id="IPR036890">
    <property type="entry name" value="HATPase_C_sf"/>
</dbReference>
<reference evidence="4" key="1">
    <citation type="submission" date="2016-10" db="EMBL/GenBank/DDBJ databases">
        <authorList>
            <person name="Varghese N."/>
            <person name="Submissions S."/>
        </authorList>
    </citation>
    <scope>NUCLEOTIDE SEQUENCE [LARGE SCALE GENOMIC DNA]</scope>
    <source>
        <strain evidence="4">DSM 6150</strain>
    </source>
</reference>
<evidence type="ECO:0000256" key="1">
    <source>
        <dbReference type="ARBA" id="ARBA00022553"/>
    </source>
</evidence>
<name>A0A1I5A4C0_9NEIS</name>
<dbReference type="SUPFAM" id="SSF55874">
    <property type="entry name" value="ATPase domain of HSP90 chaperone/DNA topoisomerase II/histidine kinase"/>
    <property type="match status" value="1"/>
</dbReference>
<accession>A0A1I5A4C0</accession>
<dbReference type="InterPro" id="IPR005467">
    <property type="entry name" value="His_kinase_dom"/>
</dbReference>
<dbReference type="STRING" id="83765.SAMN05660284_01801"/>
<evidence type="ECO:0000313" key="4">
    <source>
        <dbReference type="Proteomes" id="UP000242869"/>
    </source>
</evidence>
<dbReference type="Gene3D" id="3.30.565.10">
    <property type="entry name" value="Histidine kinase-like ATPase, C-terminal domain"/>
    <property type="match status" value="1"/>
</dbReference>